<protein>
    <recommendedName>
        <fullName evidence="8">Ubiquitin-activating enzyme E1 C-terminal domain-containing protein</fullName>
    </recommendedName>
</protein>
<dbReference type="PANTHER" id="PTHR10953">
    <property type="entry name" value="UBIQUITIN-ACTIVATING ENZYME E1"/>
    <property type="match status" value="1"/>
</dbReference>
<dbReference type="Proteomes" id="UP001151529">
    <property type="component" value="Chromosome 19"/>
</dbReference>
<reference evidence="9" key="2">
    <citation type="journal article" date="2023" name="Int. J. Mol. Sci.">
        <title>De Novo Assembly and Annotation of 11 Diverse Shrub Willow (Salix) Genomes Reveals Novel Gene Organization in Sex-Linked Regions.</title>
        <authorList>
            <person name="Hyden B."/>
            <person name="Feng K."/>
            <person name="Yates T.B."/>
            <person name="Jawdy S."/>
            <person name="Cereghino C."/>
            <person name="Smart L.B."/>
            <person name="Muchero W."/>
        </authorList>
    </citation>
    <scope>NUCLEOTIDE SEQUENCE [LARGE SCALE GENOMIC DNA]</scope>
    <source>
        <tissue evidence="9">Shoot tip</tissue>
    </source>
</reference>
<dbReference type="GO" id="GO:0004839">
    <property type="term" value="F:ubiquitin activating enzyme activity"/>
    <property type="evidence" value="ECO:0007669"/>
    <property type="project" value="TreeGrafter"/>
</dbReference>
<comment type="caution">
    <text evidence="9">The sequence shown here is derived from an EMBL/GenBank/DDBJ whole genome shotgun (WGS) entry which is preliminary data.</text>
</comment>
<dbReference type="GO" id="GO:0005634">
    <property type="term" value="C:nucleus"/>
    <property type="evidence" value="ECO:0007669"/>
    <property type="project" value="TreeGrafter"/>
</dbReference>
<dbReference type="FunFam" id="3.10.290.60:FF:000001">
    <property type="entry name" value="Ubiquitin-activating enzyme E1 2"/>
    <property type="match status" value="1"/>
</dbReference>
<evidence type="ECO:0000313" key="9">
    <source>
        <dbReference type="EMBL" id="KAJ6697544.1"/>
    </source>
</evidence>
<dbReference type="InterPro" id="IPR033127">
    <property type="entry name" value="UBQ-activ_enz_E1_Cys_AS"/>
</dbReference>
<dbReference type="GO" id="GO:0006511">
    <property type="term" value="P:ubiquitin-dependent protein catabolic process"/>
    <property type="evidence" value="ECO:0007669"/>
    <property type="project" value="TreeGrafter"/>
</dbReference>
<dbReference type="EMBL" id="JAPFFL010000010">
    <property type="protein sequence ID" value="KAJ6697544.1"/>
    <property type="molecule type" value="Genomic_DNA"/>
</dbReference>
<dbReference type="GO" id="GO:0006974">
    <property type="term" value="P:DNA damage response"/>
    <property type="evidence" value="ECO:0007669"/>
    <property type="project" value="TreeGrafter"/>
</dbReference>
<dbReference type="InterPro" id="IPR035985">
    <property type="entry name" value="Ubiquitin-activating_enz"/>
</dbReference>
<evidence type="ECO:0000256" key="1">
    <source>
        <dbReference type="ARBA" id="ARBA00004906"/>
    </source>
</evidence>
<keyword evidence="5" id="KW-0833">Ubl conjugation pathway</keyword>
<keyword evidence="10" id="KW-1185">Reference proteome</keyword>
<dbReference type="PROSITE" id="PS00865">
    <property type="entry name" value="UBIQUITIN_ACTIVAT_2"/>
    <property type="match status" value="1"/>
</dbReference>
<accession>A0A9Q0Q0L4</accession>
<dbReference type="PRINTS" id="PR01849">
    <property type="entry name" value="UBIQUITINACT"/>
</dbReference>
<evidence type="ECO:0000256" key="6">
    <source>
        <dbReference type="ARBA" id="ARBA00022840"/>
    </source>
</evidence>
<dbReference type="InterPro" id="IPR019572">
    <property type="entry name" value="UBA_E1_SCCH"/>
</dbReference>
<comment type="pathway">
    <text evidence="1">Protein modification; protein ubiquitination.</text>
</comment>
<evidence type="ECO:0000256" key="7">
    <source>
        <dbReference type="PROSITE-ProRule" id="PRU10132"/>
    </source>
</evidence>
<keyword evidence="6" id="KW-0067">ATP-binding</keyword>
<keyword evidence="3" id="KW-0436">Ligase</keyword>
<comment type="similarity">
    <text evidence="2">Belongs to the ubiquitin-activating E1 family.</text>
</comment>
<dbReference type="InterPro" id="IPR045886">
    <property type="entry name" value="ThiF/MoeB/HesA"/>
</dbReference>
<dbReference type="Gene3D" id="1.10.10.2660">
    <property type="entry name" value="Ubiquitin-activating enzyme E1, SCCH domain"/>
    <property type="match status" value="2"/>
</dbReference>
<evidence type="ECO:0000259" key="8">
    <source>
        <dbReference type="SMART" id="SM00985"/>
    </source>
</evidence>
<dbReference type="Pfam" id="PF10585">
    <property type="entry name" value="UBA_E1_SCCH"/>
    <property type="match status" value="2"/>
</dbReference>
<dbReference type="OrthoDB" id="10252231at2759"/>
<dbReference type="InterPro" id="IPR000011">
    <property type="entry name" value="UBQ/SUMO-activ_enz_E1-like"/>
</dbReference>
<dbReference type="InterPro" id="IPR018965">
    <property type="entry name" value="Ub-activating_enz_E1_C"/>
</dbReference>
<dbReference type="InterPro" id="IPR042063">
    <property type="entry name" value="Ubi_acti_E1_SCCH"/>
</dbReference>
<sequence length="464" mass="53124">MLKKRKNEGSTTVLGVHLCSCIRRLTSRFASSPFSRIETAPATALRNPRLKIEALQNHVNAETENVFDDTFWENLTVVVNALDNVNARLYGDQRCLYFQKPLLESGTLGAKCNTQMVIPHLTENYSASRDPPEKQAPMCTVHSFPHNIHHCLTWARSEFEGLVEKTPAEVNAYLSNPVDYTNAMIKAGEAQSRDTLERVLECLEKEKCETFQDCITWFEDYFADRVKQLIFTFPEEASTSTGAPFWSAPKRFPHPLQFSTADPSHLHFPREDVKIETDGKAITLSTASVDDAVVINELIRKLEQCRHKAPPGYRMNPIQFEKDDDTNYHMDLIAGLANMRARNYSIPEVDKLKAKFIAGRIIPDMSWTVWDRWILKDNPTLRELLRWLKNKGLDAYSISHGSCLLYNSMFPRHKDRMDRKMVDLVREVAKAELPPYRHHFDVVAACEDDEGNDVDIPPVSIYFS</sequence>
<dbReference type="Pfam" id="PF09358">
    <property type="entry name" value="E1_UFD"/>
    <property type="match status" value="1"/>
</dbReference>
<evidence type="ECO:0000256" key="4">
    <source>
        <dbReference type="ARBA" id="ARBA00022741"/>
    </source>
</evidence>
<gene>
    <name evidence="9" type="ORF">OIU85_003872</name>
</gene>
<dbReference type="SMART" id="SM00985">
    <property type="entry name" value="UBA_e1_C"/>
    <property type="match status" value="1"/>
</dbReference>
<keyword evidence="4" id="KW-0547">Nucleotide-binding</keyword>
<dbReference type="GO" id="GO:0005524">
    <property type="term" value="F:ATP binding"/>
    <property type="evidence" value="ECO:0007669"/>
    <property type="project" value="UniProtKB-KW"/>
</dbReference>
<dbReference type="GO" id="GO:0005737">
    <property type="term" value="C:cytoplasm"/>
    <property type="evidence" value="ECO:0007669"/>
    <property type="project" value="TreeGrafter"/>
</dbReference>
<evidence type="ECO:0000256" key="2">
    <source>
        <dbReference type="ARBA" id="ARBA00005673"/>
    </source>
</evidence>
<evidence type="ECO:0000256" key="5">
    <source>
        <dbReference type="ARBA" id="ARBA00022786"/>
    </source>
</evidence>
<dbReference type="InterPro" id="IPR038252">
    <property type="entry name" value="UBA_E1_C_sf"/>
</dbReference>
<reference evidence="9" key="1">
    <citation type="submission" date="2022-11" db="EMBL/GenBank/DDBJ databases">
        <authorList>
            <person name="Hyden B.L."/>
            <person name="Feng K."/>
            <person name="Yates T."/>
            <person name="Jawdy S."/>
            <person name="Smart L.B."/>
            <person name="Muchero W."/>
        </authorList>
    </citation>
    <scope>NUCLEOTIDE SEQUENCE</scope>
    <source>
        <tissue evidence="9">Shoot tip</tissue>
    </source>
</reference>
<name>A0A9Q0Q0L4_SALVM</name>
<evidence type="ECO:0000256" key="3">
    <source>
        <dbReference type="ARBA" id="ARBA00022598"/>
    </source>
</evidence>
<dbReference type="SUPFAM" id="SSF69572">
    <property type="entry name" value="Activating enzymes of the ubiquitin-like proteins"/>
    <property type="match status" value="1"/>
</dbReference>
<feature type="active site" description="Glycyl thioester intermediate" evidence="7">
    <location>
        <position position="139"/>
    </location>
</feature>
<organism evidence="9 10">
    <name type="scientific">Salix viminalis</name>
    <name type="common">Common osier</name>
    <name type="synonym">Basket willow</name>
    <dbReference type="NCBI Taxonomy" id="40686"/>
    <lineage>
        <taxon>Eukaryota</taxon>
        <taxon>Viridiplantae</taxon>
        <taxon>Streptophyta</taxon>
        <taxon>Embryophyta</taxon>
        <taxon>Tracheophyta</taxon>
        <taxon>Spermatophyta</taxon>
        <taxon>Magnoliopsida</taxon>
        <taxon>eudicotyledons</taxon>
        <taxon>Gunneridae</taxon>
        <taxon>Pentapetalae</taxon>
        <taxon>rosids</taxon>
        <taxon>fabids</taxon>
        <taxon>Malpighiales</taxon>
        <taxon>Salicaceae</taxon>
        <taxon>Saliceae</taxon>
        <taxon>Salix</taxon>
    </lineage>
</organism>
<evidence type="ECO:0000313" key="10">
    <source>
        <dbReference type="Proteomes" id="UP001151529"/>
    </source>
</evidence>
<dbReference type="PANTHER" id="PTHR10953:SF215">
    <property type="entry name" value="UBIQUITIN-ACTIVATING ENZYME E1 1"/>
    <property type="match status" value="1"/>
</dbReference>
<dbReference type="Gene3D" id="3.10.290.60">
    <property type="entry name" value="Ubiquitin-activating enzyme E1, UFD domain"/>
    <property type="match status" value="1"/>
</dbReference>
<dbReference type="AlphaFoldDB" id="A0A9Q0Q0L4"/>
<proteinExistence type="inferred from homology"/>
<feature type="domain" description="Ubiquitin-activating enzyme E1 C-terminal" evidence="8">
    <location>
        <begin position="342"/>
        <end position="459"/>
    </location>
</feature>